<dbReference type="Proteomes" id="UP000800035">
    <property type="component" value="Unassembled WGS sequence"/>
</dbReference>
<dbReference type="InterPro" id="IPR032675">
    <property type="entry name" value="LRR_dom_sf"/>
</dbReference>
<feature type="compositionally biased region" description="Low complexity" evidence="1">
    <location>
        <begin position="85"/>
        <end position="94"/>
    </location>
</feature>
<dbReference type="InterPro" id="IPR001810">
    <property type="entry name" value="F-box_dom"/>
</dbReference>
<dbReference type="SUPFAM" id="SSF81383">
    <property type="entry name" value="F-box domain"/>
    <property type="match status" value="1"/>
</dbReference>
<name>A0A6A5U0V8_9PLEO</name>
<dbReference type="EMBL" id="ML976986">
    <property type="protein sequence ID" value="KAF1958551.1"/>
    <property type="molecule type" value="Genomic_DNA"/>
</dbReference>
<feature type="region of interest" description="Disordered" evidence="1">
    <location>
        <begin position="79"/>
        <end position="110"/>
    </location>
</feature>
<evidence type="ECO:0000313" key="4">
    <source>
        <dbReference type="Proteomes" id="UP000800035"/>
    </source>
</evidence>
<dbReference type="Pfam" id="PF12937">
    <property type="entry name" value="F-box-like"/>
    <property type="match status" value="1"/>
</dbReference>
<dbReference type="OrthoDB" id="5425556at2759"/>
<proteinExistence type="predicted"/>
<feature type="domain" description="F-box" evidence="2">
    <location>
        <begin position="2"/>
        <end position="48"/>
    </location>
</feature>
<evidence type="ECO:0000256" key="1">
    <source>
        <dbReference type="SAM" id="MobiDB-lite"/>
    </source>
</evidence>
<dbReference type="SUPFAM" id="SSF52047">
    <property type="entry name" value="RNI-like"/>
    <property type="match status" value="1"/>
</dbReference>
<gene>
    <name evidence="3" type="ORF">CC80DRAFT_545891</name>
</gene>
<evidence type="ECO:0000313" key="3">
    <source>
        <dbReference type="EMBL" id="KAF1958551.1"/>
    </source>
</evidence>
<accession>A0A6A5U0V8</accession>
<dbReference type="PROSITE" id="PS50181">
    <property type="entry name" value="FBOX"/>
    <property type="match status" value="1"/>
</dbReference>
<keyword evidence="4" id="KW-1185">Reference proteome</keyword>
<dbReference type="Gene3D" id="1.20.1280.50">
    <property type="match status" value="1"/>
</dbReference>
<dbReference type="AlphaFoldDB" id="A0A6A5U0V8"/>
<dbReference type="InterPro" id="IPR036047">
    <property type="entry name" value="F-box-like_dom_sf"/>
</dbReference>
<protein>
    <recommendedName>
        <fullName evidence="2">F-box domain-containing protein</fullName>
    </recommendedName>
</protein>
<evidence type="ECO:0000259" key="2">
    <source>
        <dbReference type="PROSITE" id="PS50181"/>
    </source>
</evidence>
<dbReference type="Gene3D" id="3.80.10.10">
    <property type="entry name" value="Ribonuclease Inhibitor"/>
    <property type="match status" value="1"/>
</dbReference>
<reference evidence="3" key="1">
    <citation type="journal article" date="2020" name="Stud. Mycol.">
        <title>101 Dothideomycetes genomes: a test case for predicting lifestyles and emergence of pathogens.</title>
        <authorList>
            <person name="Haridas S."/>
            <person name="Albert R."/>
            <person name="Binder M."/>
            <person name="Bloem J."/>
            <person name="Labutti K."/>
            <person name="Salamov A."/>
            <person name="Andreopoulos B."/>
            <person name="Baker S."/>
            <person name="Barry K."/>
            <person name="Bills G."/>
            <person name="Bluhm B."/>
            <person name="Cannon C."/>
            <person name="Castanera R."/>
            <person name="Culley D."/>
            <person name="Daum C."/>
            <person name="Ezra D."/>
            <person name="Gonzalez J."/>
            <person name="Henrissat B."/>
            <person name="Kuo A."/>
            <person name="Liang C."/>
            <person name="Lipzen A."/>
            <person name="Lutzoni F."/>
            <person name="Magnuson J."/>
            <person name="Mondo S."/>
            <person name="Nolan M."/>
            <person name="Ohm R."/>
            <person name="Pangilinan J."/>
            <person name="Park H.-J."/>
            <person name="Ramirez L."/>
            <person name="Alfaro M."/>
            <person name="Sun H."/>
            <person name="Tritt A."/>
            <person name="Yoshinaga Y."/>
            <person name="Zwiers L.-H."/>
            <person name="Turgeon B."/>
            <person name="Goodwin S."/>
            <person name="Spatafora J."/>
            <person name="Crous P."/>
            <person name="Grigoriev I."/>
        </authorList>
    </citation>
    <scope>NUCLEOTIDE SEQUENCE</scope>
    <source>
        <strain evidence="3">CBS 675.92</strain>
    </source>
</reference>
<organism evidence="3 4">
    <name type="scientific">Byssothecium circinans</name>
    <dbReference type="NCBI Taxonomy" id="147558"/>
    <lineage>
        <taxon>Eukaryota</taxon>
        <taxon>Fungi</taxon>
        <taxon>Dikarya</taxon>
        <taxon>Ascomycota</taxon>
        <taxon>Pezizomycotina</taxon>
        <taxon>Dothideomycetes</taxon>
        <taxon>Pleosporomycetidae</taxon>
        <taxon>Pleosporales</taxon>
        <taxon>Massarineae</taxon>
        <taxon>Massarinaceae</taxon>
        <taxon>Byssothecium</taxon>
    </lineage>
</organism>
<sequence>MAHSILDYPPELLVHILNFLPVQTLLRFGQTSRYSRSLANSSLHTLSLGIYPSRVSATISQLSATHYPQPKEVATAFLLPNRSTSSPPSEISNRNNRRSSLESDFLSEDKHEDDPYRVSVLIPDAQTYDYPTLLSFNTLLVKSVLTRHGGILRNLDLSLWTLTTPIARVISNLSALRALSIRIEDFPHVRTVPRSRLAMQRAEQRAAWDLLASTAVFAPRLHALRIEGGELRTTQLSRLLSKSRWCKELWLCKCSSIGEEVWSWLGSEWQGRTALCILGVMRCGGQLGEEALDTIGGLKNLQFLSLQGSYGIDSDIVERRNKEQWHIREVIPPSPPLEEQDGDMVIEVDPAYM</sequence>